<dbReference type="OrthoDB" id="384098at2"/>
<dbReference type="SUPFAM" id="SSF53795">
    <property type="entry name" value="PEP carboxykinase-like"/>
    <property type="match status" value="1"/>
</dbReference>
<dbReference type="Gene3D" id="3.40.50.300">
    <property type="entry name" value="P-loop containing nucleotide triphosphate hydrolases"/>
    <property type="match status" value="1"/>
</dbReference>
<reference evidence="1 2" key="1">
    <citation type="submission" date="2020-09" db="EMBL/GenBank/DDBJ databases">
        <title>Characterization and genome sequencing of Ruminiclostridium sp. nov. MA18.</title>
        <authorList>
            <person name="Rettenmaier R."/>
            <person name="Kowollik M.-L."/>
            <person name="Liebl W."/>
            <person name="Zverlov V."/>
        </authorList>
    </citation>
    <scope>NUCLEOTIDE SEQUENCE [LARGE SCALE GENOMIC DNA]</scope>
    <source>
        <strain evidence="1 2">MA18</strain>
    </source>
</reference>
<proteinExistence type="predicted"/>
<dbReference type="AlphaFoldDB" id="A0A4U7JHS1"/>
<dbReference type="KEGG" id="rher:EHE19_017465"/>
<organism evidence="1 2">
    <name type="scientific">Ruminiclostridium herbifermentans</name>
    <dbReference type="NCBI Taxonomy" id="2488810"/>
    <lineage>
        <taxon>Bacteria</taxon>
        <taxon>Bacillati</taxon>
        <taxon>Bacillota</taxon>
        <taxon>Clostridia</taxon>
        <taxon>Eubacteriales</taxon>
        <taxon>Oscillospiraceae</taxon>
        <taxon>Ruminiclostridium</taxon>
    </lineage>
</organism>
<protein>
    <recommendedName>
        <fullName evidence="3">SynChlorMet cassette protein ScmC</fullName>
    </recommendedName>
</protein>
<name>A0A4U7JHS1_9FIRM</name>
<accession>A0A4U7JHS1</accession>
<dbReference type="RefSeq" id="WP_137697381.1">
    <property type="nucleotide sequence ID" value="NZ_CP061336.1"/>
</dbReference>
<keyword evidence="2" id="KW-1185">Reference proteome</keyword>
<dbReference type="Proteomes" id="UP000306409">
    <property type="component" value="Chromosome"/>
</dbReference>
<evidence type="ECO:0000313" key="1">
    <source>
        <dbReference type="EMBL" id="QNU66613.1"/>
    </source>
</evidence>
<evidence type="ECO:0008006" key="3">
    <source>
        <dbReference type="Google" id="ProtNLM"/>
    </source>
</evidence>
<dbReference type="InterPro" id="IPR027417">
    <property type="entry name" value="P-loop_NTPase"/>
</dbReference>
<evidence type="ECO:0000313" key="2">
    <source>
        <dbReference type="Proteomes" id="UP000306409"/>
    </source>
</evidence>
<dbReference type="EMBL" id="CP061336">
    <property type="protein sequence ID" value="QNU66613.1"/>
    <property type="molecule type" value="Genomic_DNA"/>
</dbReference>
<gene>
    <name evidence="1" type="ORF">EHE19_017465</name>
</gene>
<sequence>MFAYNVAGTNIHVETCNNYLTNRMKAFECNESEKPDILVEIAQCSHIAKPEGRLLISESIKWLRKEDKNGGFHIYSTDKEEKQVLSHIETNKEWSSANIRFLRHDIDDKKSELIKIWPDVHTFMLMGIIFRNNLLHKGGIVMHASSIAWNGKGLLFTAPSGTGKSTHVGLWEKYLGDAVKVVNDDTPAIRFVNNELMLCGTPWSGSSDKFENIEVPLMAIVVLEQAPQNSIRRLEIFEALPKVMPRCFLPYFDEELMRKAYDVLENIINRIPIYLLKCRPDKEAMELVYECVK</sequence>